<evidence type="ECO:0000313" key="5">
    <source>
        <dbReference type="EMBL" id="KKM61334.1"/>
    </source>
</evidence>
<dbReference type="GO" id="GO:0015074">
    <property type="term" value="P:DNA integration"/>
    <property type="evidence" value="ECO:0007669"/>
    <property type="project" value="UniProtKB-KW"/>
</dbReference>
<dbReference type="InterPro" id="IPR002104">
    <property type="entry name" value="Integrase_catalytic"/>
</dbReference>
<dbReference type="EMBL" id="LAZR01011504">
    <property type="protein sequence ID" value="KKM61334.1"/>
    <property type="molecule type" value="Genomic_DNA"/>
</dbReference>
<feature type="domain" description="Tyr recombinase" evidence="4">
    <location>
        <begin position="14"/>
        <end position="207"/>
    </location>
</feature>
<evidence type="ECO:0000256" key="2">
    <source>
        <dbReference type="ARBA" id="ARBA00022908"/>
    </source>
</evidence>
<dbReference type="Pfam" id="PF00589">
    <property type="entry name" value="Phage_integrase"/>
    <property type="match status" value="1"/>
</dbReference>
<dbReference type="InterPro" id="IPR050090">
    <property type="entry name" value="Tyrosine_recombinase_XerCD"/>
</dbReference>
<name>A0A0F9IVG7_9ZZZZ</name>
<dbReference type="GO" id="GO:0005737">
    <property type="term" value="C:cytoplasm"/>
    <property type="evidence" value="ECO:0007669"/>
    <property type="project" value="UniProtKB-SubCell"/>
</dbReference>
<evidence type="ECO:0000256" key="3">
    <source>
        <dbReference type="ARBA" id="ARBA00023172"/>
    </source>
</evidence>
<dbReference type="GO" id="GO:0003677">
    <property type="term" value="F:DNA binding"/>
    <property type="evidence" value="ECO:0007669"/>
    <property type="project" value="InterPro"/>
</dbReference>
<gene>
    <name evidence="5" type="ORF">LCGC14_1532840</name>
</gene>
<dbReference type="Gene3D" id="1.10.443.10">
    <property type="entry name" value="Intergrase catalytic core"/>
    <property type="match status" value="2"/>
</dbReference>
<protein>
    <recommendedName>
        <fullName evidence="4">Tyr recombinase domain-containing protein</fullName>
    </recommendedName>
</protein>
<reference evidence="5" key="1">
    <citation type="journal article" date="2015" name="Nature">
        <title>Complex archaea that bridge the gap between prokaryotes and eukaryotes.</title>
        <authorList>
            <person name="Spang A."/>
            <person name="Saw J.H."/>
            <person name="Jorgensen S.L."/>
            <person name="Zaremba-Niedzwiedzka K."/>
            <person name="Martijn J."/>
            <person name="Lind A.E."/>
            <person name="van Eijk R."/>
            <person name="Schleper C."/>
            <person name="Guy L."/>
            <person name="Ettema T.J."/>
        </authorList>
    </citation>
    <scope>NUCLEOTIDE SEQUENCE</scope>
</reference>
<proteinExistence type="predicted"/>
<keyword evidence="2" id="KW-0229">DNA integration</keyword>
<comment type="subcellular location">
    <subcellularLocation>
        <location evidence="1">Cytoplasm</location>
    </subcellularLocation>
</comment>
<evidence type="ECO:0000256" key="1">
    <source>
        <dbReference type="ARBA" id="ARBA00004496"/>
    </source>
</evidence>
<dbReference type="InterPro" id="IPR011010">
    <property type="entry name" value="DNA_brk_join_enz"/>
</dbReference>
<keyword evidence="3" id="KW-0233">DNA recombination</keyword>
<dbReference type="SUPFAM" id="SSF56349">
    <property type="entry name" value="DNA breaking-rejoining enzymes"/>
    <property type="match status" value="1"/>
</dbReference>
<dbReference type="PANTHER" id="PTHR30349">
    <property type="entry name" value="PHAGE INTEGRASE-RELATED"/>
    <property type="match status" value="1"/>
</dbReference>
<dbReference type="InterPro" id="IPR013762">
    <property type="entry name" value="Integrase-like_cat_sf"/>
</dbReference>
<dbReference type="GO" id="GO:0006310">
    <property type="term" value="P:DNA recombination"/>
    <property type="evidence" value="ECO:0007669"/>
    <property type="project" value="UniProtKB-KW"/>
</dbReference>
<organism evidence="5">
    <name type="scientific">marine sediment metagenome</name>
    <dbReference type="NCBI Taxonomy" id="412755"/>
    <lineage>
        <taxon>unclassified sequences</taxon>
        <taxon>metagenomes</taxon>
        <taxon>ecological metagenomes</taxon>
    </lineage>
</organism>
<accession>A0A0F9IVG7</accession>
<dbReference type="AlphaFoldDB" id="A0A0F9IVG7"/>
<dbReference type="PANTHER" id="PTHR30349:SF77">
    <property type="entry name" value="TYROSINE RECOMBINASE XERC"/>
    <property type="match status" value="1"/>
</dbReference>
<evidence type="ECO:0000259" key="4">
    <source>
        <dbReference type="PROSITE" id="PS51898"/>
    </source>
</evidence>
<sequence>YFQIHLKVIFKMKKLPKIITQEEFELLLKEADKLEKKTRSKLKRRRLRECRIAMLLGFEAGMRISENVGYKGVSKRTNKKTGIVVVKKIEIPALTKENVESASIRILRGKGGKDRIVPRPKRLNQTAVDILPLKLKRRALQDFVTKLGDKVLHKQITFHTLRHGFASHLLNSGRPIHEVQMLLGHSRLDTTGVYLHANPVKAIEGARDIF</sequence>
<dbReference type="PROSITE" id="PS51898">
    <property type="entry name" value="TYR_RECOMBINASE"/>
    <property type="match status" value="1"/>
</dbReference>
<feature type="non-terminal residue" evidence="5">
    <location>
        <position position="1"/>
    </location>
</feature>
<comment type="caution">
    <text evidence="5">The sequence shown here is derived from an EMBL/GenBank/DDBJ whole genome shotgun (WGS) entry which is preliminary data.</text>
</comment>